<keyword evidence="2 6" id="KW-0645">Protease</keyword>
<dbReference type="GO" id="GO:0070008">
    <property type="term" value="F:serine-type exopeptidase activity"/>
    <property type="evidence" value="ECO:0007669"/>
    <property type="project" value="InterPro"/>
</dbReference>
<dbReference type="Pfam" id="PF05577">
    <property type="entry name" value="Peptidase_S28"/>
    <property type="match status" value="1"/>
</dbReference>
<sequence>TPRLPKVFIAGLISQGRLFDKMRSLQTVLVLLVALYASTTTAKFNLEKLRANFFNVTGAKGSLYVQSLKYLQREPPVGNSVNRAGSARYTTETIEQKLDHFDASNTRTWQMRYMENDAYFKEGGPIFIYVGGEWTISPGRITNGHFVDLAKEHNGILFYTEHRYYGQSRPTSDITVENLEYLHVKQALADLAHFIKYQRENYPGLANSKVIMAGGSYSATMVVWFKHLYPELLTGGFASSAPLLAKVDFKEYKEVVGRALRELGSEQCYNRVQNGIATLETMLVDGRAAEVKAMMKICNNFDEENDLDVWTLFSSISNLFSGIVQYQTGNDVPDLCDYLLAQEDDVTAIAKFLLTYVGSGCIDLSYKDTLSYYMDSTYAMGASRPWYYQTCNEYGWYQSSTSRQQPFGTKFPPLLSTTLCQDVFGDEYTNENINAKVAQTNVDFGGYSSKVSNIYQTHGGLDPWSAVGHTEEYGATILPQTSHCADFGSISSADIPEMRASKEKLAELVRQWLTE</sequence>
<evidence type="ECO:0000256" key="3">
    <source>
        <dbReference type="ARBA" id="ARBA00022729"/>
    </source>
</evidence>
<dbReference type="Gene3D" id="1.20.120.980">
    <property type="entry name" value="Serine carboxypeptidase S28, SKS domain"/>
    <property type="match status" value="1"/>
</dbReference>
<reference evidence="6" key="2">
    <citation type="journal article" date="2015" name="Gigascience">
        <title>Reconstructing a comprehensive transcriptome assembly of a white-pupal translocated strain of the pest fruit fly Bactrocera cucurbitae.</title>
        <authorList>
            <person name="Sim S.B."/>
            <person name="Calla B."/>
            <person name="Hall B."/>
            <person name="DeRego T."/>
            <person name="Geib S.M."/>
        </authorList>
    </citation>
    <scope>NUCLEOTIDE SEQUENCE</scope>
</reference>
<dbReference type="SUPFAM" id="SSF53474">
    <property type="entry name" value="alpha/beta-Hydrolases"/>
    <property type="match status" value="1"/>
</dbReference>
<protein>
    <submittedName>
        <fullName evidence="6">Putative serine protease K12H4.7</fullName>
    </submittedName>
</protein>
<comment type="similarity">
    <text evidence="1">Belongs to the peptidase S28 family.</text>
</comment>
<dbReference type="GO" id="GO:0008239">
    <property type="term" value="F:dipeptidyl-peptidase activity"/>
    <property type="evidence" value="ECO:0007669"/>
    <property type="project" value="TreeGrafter"/>
</dbReference>
<dbReference type="InterPro" id="IPR008758">
    <property type="entry name" value="Peptidase_S28"/>
</dbReference>
<reference evidence="6" key="1">
    <citation type="submission" date="2014-11" db="EMBL/GenBank/DDBJ databases">
        <authorList>
            <person name="Geib S."/>
        </authorList>
    </citation>
    <scope>NUCLEOTIDE SEQUENCE</scope>
</reference>
<gene>
    <name evidence="6" type="primary">K12H4.7_2</name>
    <name evidence="6" type="ORF">g.14412</name>
</gene>
<keyword evidence="5" id="KW-0325">Glycoprotein</keyword>
<evidence type="ECO:0000256" key="2">
    <source>
        <dbReference type="ARBA" id="ARBA00022670"/>
    </source>
</evidence>
<evidence type="ECO:0000256" key="1">
    <source>
        <dbReference type="ARBA" id="ARBA00011079"/>
    </source>
</evidence>
<keyword evidence="4" id="KW-0378">Hydrolase</keyword>
<dbReference type="Gene3D" id="3.40.50.1820">
    <property type="entry name" value="alpha/beta hydrolase"/>
    <property type="match status" value="1"/>
</dbReference>
<keyword evidence="3" id="KW-0732">Signal</keyword>
<feature type="non-terminal residue" evidence="6">
    <location>
        <position position="1"/>
    </location>
</feature>
<organism evidence="6">
    <name type="scientific">Zeugodacus cucurbitae</name>
    <name type="common">Melon fruit fly</name>
    <name type="synonym">Bactrocera cucurbitae</name>
    <dbReference type="NCBI Taxonomy" id="28588"/>
    <lineage>
        <taxon>Eukaryota</taxon>
        <taxon>Metazoa</taxon>
        <taxon>Ecdysozoa</taxon>
        <taxon>Arthropoda</taxon>
        <taxon>Hexapoda</taxon>
        <taxon>Insecta</taxon>
        <taxon>Pterygota</taxon>
        <taxon>Neoptera</taxon>
        <taxon>Endopterygota</taxon>
        <taxon>Diptera</taxon>
        <taxon>Brachycera</taxon>
        <taxon>Muscomorpha</taxon>
        <taxon>Tephritoidea</taxon>
        <taxon>Tephritidae</taxon>
        <taxon>Zeugodacus</taxon>
        <taxon>Zeugodacus</taxon>
    </lineage>
</organism>
<name>A0A0A1WFY5_ZEUCU</name>
<dbReference type="InterPro" id="IPR042269">
    <property type="entry name" value="Ser_carbopepase_S28_SKS"/>
</dbReference>
<dbReference type="PANTHER" id="PTHR11010">
    <property type="entry name" value="PROTEASE S28 PRO-X CARBOXYPEPTIDASE-RELATED"/>
    <property type="match status" value="1"/>
</dbReference>
<evidence type="ECO:0000313" key="6">
    <source>
        <dbReference type="EMBL" id="JAC97938.1"/>
    </source>
</evidence>
<evidence type="ECO:0000256" key="4">
    <source>
        <dbReference type="ARBA" id="ARBA00022801"/>
    </source>
</evidence>
<dbReference type="InterPro" id="IPR029058">
    <property type="entry name" value="AB_hydrolase_fold"/>
</dbReference>
<evidence type="ECO:0000256" key="5">
    <source>
        <dbReference type="ARBA" id="ARBA00023180"/>
    </source>
</evidence>
<dbReference type="MEROPS" id="S28.A09"/>
<dbReference type="AlphaFoldDB" id="A0A0A1WFY5"/>
<dbReference type="EMBL" id="GBXI01016353">
    <property type="protein sequence ID" value="JAC97938.1"/>
    <property type="molecule type" value="Transcribed_RNA"/>
</dbReference>
<accession>A0A0A1WFY5</accession>
<dbReference type="GO" id="GO:0006508">
    <property type="term" value="P:proteolysis"/>
    <property type="evidence" value="ECO:0007669"/>
    <property type="project" value="UniProtKB-KW"/>
</dbReference>
<dbReference type="PANTHER" id="PTHR11010:SF5">
    <property type="entry name" value="RE36938P-RELATED"/>
    <property type="match status" value="1"/>
</dbReference>
<proteinExistence type="inferred from homology"/>